<organism evidence="3">
    <name type="scientific">freshwater metagenome</name>
    <dbReference type="NCBI Taxonomy" id="449393"/>
    <lineage>
        <taxon>unclassified sequences</taxon>
        <taxon>metagenomes</taxon>
        <taxon>ecological metagenomes</taxon>
    </lineage>
</organism>
<proteinExistence type="predicted"/>
<accession>A0A6J6EEW9</accession>
<reference evidence="3" key="1">
    <citation type="submission" date="2020-05" db="EMBL/GenBank/DDBJ databases">
        <authorList>
            <person name="Chiriac C."/>
            <person name="Salcher M."/>
            <person name="Ghai R."/>
            <person name="Kavagutti S V."/>
        </authorList>
    </citation>
    <scope>NUCLEOTIDE SEQUENCE</scope>
</reference>
<dbReference type="EMBL" id="CAEZTL010000105">
    <property type="protein sequence ID" value="CAB4575130.1"/>
    <property type="molecule type" value="Genomic_DNA"/>
</dbReference>
<evidence type="ECO:0000259" key="2">
    <source>
        <dbReference type="PROSITE" id="PS50206"/>
    </source>
</evidence>
<dbReference type="InterPro" id="IPR036873">
    <property type="entry name" value="Rhodanese-like_dom_sf"/>
</dbReference>
<dbReference type="SMART" id="SM00450">
    <property type="entry name" value="RHOD"/>
    <property type="match status" value="2"/>
</dbReference>
<sequence length="318" mass="33403">MLKRIIATVVTLSLGSVAFVAPASAVTPSTPKALVTAKWLTENIKDPNLVLIHVGDNDRSVYARSHIEGAQFIDWKTQLANSSESKLKNGVVTRSNFFSAARDFGISKDSTVVLYHEGRSNLKATWGAWVFNLYGVPDVRILDGGLAAWTAAGGATTLAIPAKKTRGTYVTTAASKKLRATIEEVIANAQSKAKNRAVIVDTRDDASFAGTNTSTGLGNAAKAGHIASAKSIPTASILNTNGTFKSVADIKAAYAAVGVTADTPVILYCGTGLLASASWFALTQILGYKNVKNYDGSWFEFSASAPTDLIANPAKATS</sequence>
<dbReference type="Pfam" id="PF00581">
    <property type="entry name" value="Rhodanese"/>
    <property type="match status" value="2"/>
</dbReference>
<dbReference type="Gene3D" id="3.40.250.10">
    <property type="entry name" value="Rhodanese-like domain"/>
    <property type="match status" value="2"/>
</dbReference>
<dbReference type="CDD" id="cd01449">
    <property type="entry name" value="TST_Repeat_2"/>
    <property type="match status" value="1"/>
</dbReference>
<feature type="domain" description="Rhodanese" evidence="2">
    <location>
        <begin position="45"/>
        <end position="158"/>
    </location>
</feature>
<dbReference type="CDD" id="cd01448">
    <property type="entry name" value="TST_Repeat_1"/>
    <property type="match status" value="1"/>
</dbReference>
<dbReference type="GO" id="GO:0004792">
    <property type="term" value="F:thiosulfate-cyanide sulfurtransferase activity"/>
    <property type="evidence" value="ECO:0007669"/>
    <property type="project" value="InterPro"/>
</dbReference>
<protein>
    <submittedName>
        <fullName evidence="3">Unannotated protein</fullName>
    </submittedName>
</protein>
<gene>
    <name evidence="3" type="ORF">UFOPK1683_00907</name>
</gene>
<dbReference type="InterPro" id="IPR001307">
    <property type="entry name" value="Thiosulphate_STrfase_CS"/>
</dbReference>
<dbReference type="AlphaFoldDB" id="A0A6J6EEW9"/>
<keyword evidence="1" id="KW-0677">Repeat</keyword>
<dbReference type="InterPro" id="IPR051126">
    <property type="entry name" value="Thiosulfate_sulfurtransferase"/>
</dbReference>
<dbReference type="SUPFAM" id="SSF52821">
    <property type="entry name" value="Rhodanese/Cell cycle control phosphatase"/>
    <property type="match status" value="2"/>
</dbReference>
<dbReference type="PANTHER" id="PTHR43855">
    <property type="entry name" value="THIOSULFATE SULFURTRANSFERASE"/>
    <property type="match status" value="1"/>
</dbReference>
<dbReference type="PROSITE" id="PS50206">
    <property type="entry name" value="RHODANESE_3"/>
    <property type="match status" value="2"/>
</dbReference>
<dbReference type="PROSITE" id="PS00683">
    <property type="entry name" value="RHODANESE_2"/>
    <property type="match status" value="1"/>
</dbReference>
<name>A0A6J6EEW9_9ZZZZ</name>
<evidence type="ECO:0000313" key="3">
    <source>
        <dbReference type="EMBL" id="CAB4575130.1"/>
    </source>
</evidence>
<dbReference type="InterPro" id="IPR001763">
    <property type="entry name" value="Rhodanese-like_dom"/>
</dbReference>
<evidence type="ECO:0000256" key="1">
    <source>
        <dbReference type="ARBA" id="ARBA00022737"/>
    </source>
</evidence>
<feature type="domain" description="Rhodanese" evidence="2">
    <location>
        <begin position="193"/>
        <end position="310"/>
    </location>
</feature>
<dbReference type="PANTHER" id="PTHR43855:SF1">
    <property type="entry name" value="THIOSULFATE SULFURTRANSFERASE"/>
    <property type="match status" value="1"/>
</dbReference>